<dbReference type="Gene3D" id="3.40.50.300">
    <property type="entry name" value="P-loop containing nucleotide triphosphate hydrolases"/>
    <property type="match status" value="1"/>
</dbReference>
<dbReference type="InterPro" id="IPR027417">
    <property type="entry name" value="P-loop_NTPase"/>
</dbReference>
<evidence type="ECO:0008006" key="3">
    <source>
        <dbReference type="Google" id="ProtNLM"/>
    </source>
</evidence>
<accession>A0A553IJK3</accession>
<protein>
    <recommendedName>
        <fullName evidence="3">SynChlorMet cassette protein ScmC</fullName>
    </recommendedName>
</protein>
<dbReference type="SUPFAM" id="SSF53795">
    <property type="entry name" value="PEP carboxykinase-like"/>
    <property type="match status" value="1"/>
</dbReference>
<dbReference type="EMBL" id="VKID01000001">
    <property type="protein sequence ID" value="TRY00365.1"/>
    <property type="molecule type" value="Genomic_DNA"/>
</dbReference>
<dbReference type="GeneID" id="41338372"/>
<evidence type="ECO:0000313" key="1">
    <source>
        <dbReference type="EMBL" id="TRY00365.1"/>
    </source>
</evidence>
<reference evidence="1 2" key="1">
    <citation type="submission" date="2019-07" db="EMBL/GenBank/DDBJ databases">
        <title>Genome sequence of Acholeplasma laidlawii strain with increased resistance to erythromycin.</title>
        <authorList>
            <person name="Medvedeva E.S."/>
            <person name="Baranova N.B."/>
            <person name="Siniagina M.N."/>
            <person name="Mouzykantov A."/>
            <person name="Chernova O.A."/>
            <person name="Chernov V.M."/>
        </authorList>
    </citation>
    <scope>NUCLEOTIDE SEQUENCE [LARGE SCALE GENOMIC DNA]</scope>
    <source>
        <strain evidence="1 2">PG8REry</strain>
    </source>
</reference>
<proteinExistence type="predicted"/>
<comment type="caution">
    <text evidence="1">The sequence shown here is derived from an EMBL/GenBank/DDBJ whole genome shotgun (WGS) entry which is preliminary data.</text>
</comment>
<dbReference type="AlphaFoldDB" id="A0A553IJK3"/>
<evidence type="ECO:0000313" key="2">
    <source>
        <dbReference type="Proteomes" id="UP000315938"/>
    </source>
</evidence>
<dbReference type="Proteomes" id="UP000315938">
    <property type="component" value="Unassembled WGS sequence"/>
</dbReference>
<organism evidence="1 2">
    <name type="scientific">Acholeplasma laidlawii</name>
    <dbReference type="NCBI Taxonomy" id="2148"/>
    <lineage>
        <taxon>Bacteria</taxon>
        <taxon>Bacillati</taxon>
        <taxon>Mycoplasmatota</taxon>
        <taxon>Mollicutes</taxon>
        <taxon>Acholeplasmatales</taxon>
        <taxon>Acholeplasmataceae</taxon>
        <taxon>Acholeplasma</taxon>
    </lineage>
</organism>
<gene>
    <name evidence="1" type="ORF">FNV44_04755</name>
</gene>
<name>A0A553IJK3_ACHLA</name>
<sequence length="235" mass="26770">MNTYKIADLIIKMNPKHDPLLSQAKAYLINTRELVDFVIPDLTKDVLAYHNDNQDLTIGDCEYIMYASYFYTKLIEYNGIYLHASAVVKDGFCYMFSAPSGTGKSTHTNLWLKNIKDSLILNDDKPAIRIFDDTIYAYGTPFSGKHDLSINQKYPLKGISFIYRDSKNTITKINPNESLSLMMAQTVRSKQEKYLVKTLSMLETILTKTPIYKMGCTISKEAALMSYNTMKGQTL</sequence>
<dbReference type="RefSeq" id="WP_012242137.1">
    <property type="nucleotide sequence ID" value="NZ_JACAOE010000001.1"/>
</dbReference>